<accession>A0A2P8D5Q3</accession>
<dbReference type="EMBL" id="PYGD01000003">
    <property type="protein sequence ID" value="PSK92537.1"/>
    <property type="molecule type" value="Genomic_DNA"/>
</dbReference>
<evidence type="ECO:0000313" key="1">
    <source>
        <dbReference type="EMBL" id="PSK92537.1"/>
    </source>
</evidence>
<reference evidence="1 2" key="1">
    <citation type="submission" date="2018-03" db="EMBL/GenBank/DDBJ databases">
        <title>Genomic Encyclopedia of Type Strains, Phase III (KMG-III): the genomes of soil and plant-associated and newly described type strains.</title>
        <authorList>
            <person name="Whitman W."/>
        </authorList>
    </citation>
    <scope>NUCLEOTIDE SEQUENCE [LARGE SCALE GENOMIC DNA]</scope>
    <source>
        <strain evidence="1 2">CGMCC 1.12700</strain>
    </source>
</reference>
<gene>
    <name evidence="1" type="ORF">B0I18_103114</name>
</gene>
<name>A0A2P8D5Q3_9BACT</name>
<keyword evidence="2" id="KW-1185">Reference proteome</keyword>
<comment type="caution">
    <text evidence="1">The sequence shown here is derived from an EMBL/GenBank/DDBJ whole genome shotgun (WGS) entry which is preliminary data.</text>
</comment>
<sequence>MKLESLNAPAFAPLAPGLMAHVLGGTPTSGYMVDLPGGVKFRCASDCTEIDGNGNFYAEFYDAHGCLIRTYMYKN</sequence>
<dbReference type="RefSeq" id="WP_106522726.1">
    <property type="nucleotide sequence ID" value="NZ_PYGD01000003.1"/>
</dbReference>
<dbReference type="AlphaFoldDB" id="A0A2P8D5Q3"/>
<protein>
    <submittedName>
        <fullName evidence="1">Uncharacterized protein</fullName>
    </submittedName>
</protein>
<evidence type="ECO:0000313" key="2">
    <source>
        <dbReference type="Proteomes" id="UP000240572"/>
    </source>
</evidence>
<organism evidence="1 2">
    <name type="scientific">Taibaiella chishuiensis</name>
    <dbReference type="NCBI Taxonomy" id="1434707"/>
    <lineage>
        <taxon>Bacteria</taxon>
        <taxon>Pseudomonadati</taxon>
        <taxon>Bacteroidota</taxon>
        <taxon>Chitinophagia</taxon>
        <taxon>Chitinophagales</taxon>
        <taxon>Chitinophagaceae</taxon>
        <taxon>Taibaiella</taxon>
    </lineage>
</organism>
<proteinExistence type="predicted"/>
<dbReference type="Proteomes" id="UP000240572">
    <property type="component" value="Unassembled WGS sequence"/>
</dbReference>